<dbReference type="InterPro" id="IPR050807">
    <property type="entry name" value="TransReg_Diox_bact_type"/>
</dbReference>
<evidence type="ECO:0000256" key="1">
    <source>
        <dbReference type="ARBA" id="ARBA00023015"/>
    </source>
</evidence>
<evidence type="ECO:0000313" key="5">
    <source>
        <dbReference type="EMBL" id="RUT30408.1"/>
    </source>
</evidence>
<dbReference type="PANTHER" id="PTHR46797">
    <property type="entry name" value="HTH-TYPE TRANSCRIPTIONAL REGULATOR"/>
    <property type="match status" value="1"/>
</dbReference>
<evidence type="ECO:0000256" key="2">
    <source>
        <dbReference type="ARBA" id="ARBA00023125"/>
    </source>
</evidence>
<dbReference type="GO" id="GO:0003677">
    <property type="term" value="F:DNA binding"/>
    <property type="evidence" value="ECO:0007669"/>
    <property type="project" value="UniProtKB-KW"/>
</dbReference>
<evidence type="ECO:0000256" key="3">
    <source>
        <dbReference type="ARBA" id="ARBA00023163"/>
    </source>
</evidence>
<feature type="domain" description="HTH cro/C1-type" evidence="4">
    <location>
        <begin position="11"/>
        <end position="65"/>
    </location>
</feature>
<dbReference type="GO" id="GO:0005829">
    <property type="term" value="C:cytosol"/>
    <property type="evidence" value="ECO:0007669"/>
    <property type="project" value="TreeGrafter"/>
</dbReference>
<dbReference type="AlphaFoldDB" id="A0A433X8Q3"/>
<reference evidence="5 6" key="1">
    <citation type="journal article" date="2016" name="Int. J. Syst. Evol. Microbiol.">
        <title>Arsenicitalea aurantiaca gen. nov., sp. nov., a new member of the family Hyphomicrobiaceae, isolated from high-arsenic sediment.</title>
        <authorList>
            <person name="Mu Y."/>
            <person name="Zhou L."/>
            <person name="Zeng X.C."/>
            <person name="Liu L."/>
            <person name="Pan Y."/>
            <person name="Chen X."/>
            <person name="Wang J."/>
            <person name="Li S."/>
            <person name="Li W.J."/>
            <person name="Wang Y."/>
        </authorList>
    </citation>
    <scope>NUCLEOTIDE SEQUENCE [LARGE SCALE GENOMIC DNA]</scope>
    <source>
        <strain evidence="5 6">42-50</strain>
    </source>
</reference>
<dbReference type="PROSITE" id="PS50943">
    <property type="entry name" value="HTH_CROC1"/>
    <property type="match status" value="1"/>
</dbReference>
<dbReference type="SMART" id="SM00530">
    <property type="entry name" value="HTH_XRE"/>
    <property type="match status" value="1"/>
</dbReference>
<dbReference type="SUPFAM" id="SSF47413">
    <property type="entry name" value="lambda repressor-like DNA-binding domains"/>
    <property type="match status" value="1"/>
</dbReference>
<dbReference type="Gene3D" id="1.10.260.40">
    <property type="entry name" value="lambda repressor-like DNA-binding domains"/>
    <property type="match status" value="1"/>
</dbReference>
<proteinExistence type="predicted"/>
<protein>
    <submittedName>
        <fullName evidence="5">XRE family transcriptional regulator</fullName>
    </submittedName>
</protein>
<dbReference type="Pfam" id="PF01381">
    <property type="entry name" value="HTH_3"/>
    <property type="match status" value="1"/>
</dbReference>
<accession>A0A433X8Q3</accession>
<keyword evidence="6" id="KW-1185">Reference proteome</keyword>
<dbReference type="InterPro" id="IPR010982">
    <property type="entry name" value="Lambda_DNA-bd_dom_sf"/>
</dbReference>
<keyword evidence="3" id="KW-0804">Transcription</keyword>
<gene>
    <name evidence="5" type="ORF">EMQ25_11725</name>
</gene>
<evidence type="ECO:0000259" key="4">
    <source>
        <dbReference type="PROSITE" id="PS50943"/>
    </source>
</evidence>
<dbReference type="CDD" id="cd00093">
    <property type="entry name" value="HTH_XRE"/>
    <property type="match status" value="1"/>
</dbReference>
<dbReference type="PANTHER" id="PTHR46797:SF23">
    <property type="entry name" value="HTH-TYPE TRANSCRIPTIONAL REGULATOR SUTR"/>
    <property type="match status" value="1"/>
</dbReference>
<sequence length="86" mass="9445">MNVRLKLAINLRRLRVERGLSQERLAADAGVDRTFVGGIERQSENPSIDVLDRLAAALSVEVDTLLQTPAGDEIPANLKVGRKPRN</sequence>
<dbReference type="InterPro" id="IPR001387">
    <property type="entry name" value="Cro/C1-type_HTH"/>
</dbReference>
<dbReference type="GO" id="GO:0003700">
    <property type="term" value="F:DNA-binding transcription factor activity"/>
    <property type="evidence" value="ECO:0007669"/>
    <property type="project" value="TreeGrafter"/>
</dbReference>
<dbReference type="Proteomes" id="UP000281547">
    <property type="component" value="Unassembled WGS sequence"/>
</dbReference>
<keyword evidence="1" id="KW-0805">Transcription regulation</keyword>
<name>A0A433X8Q3_9HYPH</name>
<dbReference type="EMBL" id="RZNJ01000004">
    <property type="protein sequence ID" value="RUT30408.1"/>
    <property type="molecule type" value="Genomic_DNA"/>
</dbReference>
<evidence type="ECO:0000313" key="6">
    <source>
        <dbReference type="Proteomes" id="UP000281547"/>
    </source>
</evidence>
<keyword evidence="2" id="KW-0238">DNA-binding</keyword>
<comment type="caution">
    <text evidence="5">The sequence shown here is derived from an EMBL/GenBank/DDBJ whole genome shotgun (WGS) entry which is preliminary data.</text>
</comment>
<organism evidence="5 6">
    <name type="scientific">Arsenicitalea aurantiaca</name>
    <dbReference type="NCBI Taxonomy" id="1783274"/>
    <lineage>
        <taxon>Bacteria</taxon>
        <taxon>Pseudomonadati</taxon>
        <taxon>Pseudomonadota</taxon>
        <taxon>Alphaproteobacteria</taxon>
        <taxon>Hyphomicrobiales</taxon>
        <taxon>Devosiaceae</taxon>
        <taxon>Arsenicitalea</taxon>
    </lineage>
</organism>
<dbReference type="OrthoDB" id="9815697at2"/>